<evidence type="ECO:0000256" key="2">
    <source>
        <dbReference type="ARBA" id="ARBA00005819"/>
    </source>
</evidence>
<evidence type="ECO:0000256" key="6">
    <source>
        <dbReference type="SAM" id="MobiDB-lite"/>
    </source>
</evidence>
<dbReference type="OrthoDB" id="287393at2759"/>
<dbReference type="Proteomes" id="UP001152799">
    <property type="component" value="Chromosome 5"/>
</dbReference>
<dbReference type="InterPro" id="IPR012677">
    <property type="entry name" value="Nucleotide-bd_a/b_plait_sf"/>
</dbReference>
<feature type="region of interest" description="Disordered" evidence="6">
    <location>
        <begin position="1"/>
        <end position="26"/>
    </location>
</feature>
<evidence type="ECO:0000313" key="8">
    <source>
        <dbReference type="Proteomes" id="UP001152799"/>
    </source>
</evidence>
<dbReference type="InterPro" id="IPR035979">
    <property type="entry name" value="RBD_domain_sf"/>
</dbReference>
<reference evidence="7" key="1">
    <citation type="submission" date="2022-01" db="EMBL/GenBank/DDBJ databases">
        <authorList>
            <person name="King R."/>
        </authorList>
    </citation>
    <scope>NUCLEOTIDE SEQUENCE</scope>
</reference>
<proteinExistence type="inferred from homology"/>
<dbReference type="GO" id="GO:0034462">
    <property type="term" value="P:small-subunit processome assembly"/>
    <property type="evidence" value="ECO:0007669"/>
    <property type="project" value="TreeGrafter"/>
</dbReference>
<comment type="similarity">
    <text evidence="2">Belongs to the ESF2/ABP1 family.</text>
</comment>
<dbReference type="GO" id="GO:0000480">
    <property type="term" value="P:endonucleolytic cleavage in 5'-ETS of tricistronic rRNA transcript (SSU-rRNA, 5.8S rRNA, LSU-rRNA)"/>
    <property type="evidence" value="ECO:0007669"/>
    <property type="project" value="TreeGrafter"/>
</dbReference>
<feature type="region of interest" description="Disordered" evidence="6">
    <location>
        <begin position="186"/>
        <end position="211"/>
    </location>
</feature>
<sequence>MTAPQEQEPCSSSSLEPEKKVEHKPSKKGILYLSTIPPYMNVTKIREVFSEFGKVGRVYLQLLDKEKFQDKKQRKRKTSKKFTEGWVEYEKKCVAKRVAALLNNTQVSTRKKSKQYDYTWNIKYLSNFKWTHLHERLAYEKAARSKKLKAEIQMAKKKTNFFTANLDKNKKNIDSVNKEFENMDEIGTSTHKDVEDESKETRNEFLQSLFS</sequence>
<dbReference type="InterPro" id="IPR039119">
    <property type="entry name" value="ABT1/Esf2"/>
</dbReference>
<comment type="subcellular location">
    <subcellularLocation>
        <location evidence="1">Nucleus</location>
        <location evidence="1">Nucleolus</location>
    </subcellularLocation>
</comment>
<accession>A0A9P0DI72</accession>
<protein>
    <recommendedName>
        <fullName evidence="3">Activator of basal transcription 1</fullName>
    </recommendedName>
</protein>
<dbReference type="GO" id="GO:0005730">
    <property type="term" value="C:nucleolus"/>
    <property type="evidence" value="ECO:0007669"/>
    <property type="project" value="UniProtKB-SubCell"/>
</dbReference>
<dbReference type="AlphaFoldDB" id="A0A9P0DI72"/>
<gene>
    <name evidence="7" type="ORF">CEUTPL_LOCUS9222</name>
</gene>
<dbReference type="Gene3D" id="3.30.70.330">
    <property type="match status" value="1"/>
</dbReference>
<feature type="compositionally biased region" description="Polar residues" evidence="6">
    <location>
        <begin position="1"/>
        <end position="15"/>
    </location>
</feature>
<evidence type="ECO:0000256" key="4">
    <source>
        <dbReference type="ARBA" id="ARBA00022884"/>
    </source>
</evidence>
<dbReference type="PANTHER" id="PTHR12311:SF7">
    <property type="entry name" value="ACTIVATOR OF BASAL TRANSCRIPTION 1"/>
    <property type="match status" value="1"/>
</dbReference>
<name>A0A9P0DI72_9CUCU</name>
<dbReference type="CDD" id="cd12263">
    <property type="entry name" value="RRM_ABT1_like"/>
    <property type="match status" value="1"/>
</dbReference>
<keyword evidence="4" id="KW-0694">RNA-binding</keyword>
<organism evidence="7 8">
    <name type="scientific">Ceutorhynchus assimilis</name>
    <name type="common">cabbage seed weevil</name>
    <dbReference type="NCBI Taxonomy" id="467358"/>
    <lineage>
        <taxon>Eukaryota</taxon>
        <taxon>Metazoa</taxon>
        <taxon>Ecdysozoa</taxon>
        <taxon>Arthropoda</taxon>
        <taxon>Hexapoda</taxon>
        <taxon>Insecta</taxon>
        <taxon>Pterygota</taxon>
        <taxon>Neoptera</taxon>
        <taxon>Endopterygota</taxon>
        <taxon>Coleoptera</taxon>
        <taxon>Polyphaga</taxon>
        <taxon>Cucujiformia</taxon>
        <taxon>Curculionidae</taxon>
        <taxon>Ceutorhynchinae</taxon>
        <taxon>Ceutorhynchus</taxon>
    </lineage>
</organism>
<dbReference type="GO" id="GO:0000472">
    <property type="term" value="P:endonucleolytic cleavage to generate mature 5'-end of SSU-rRNA from (SSU-rRNA, 5.8S rRNA, LSU-rRNA)"/>
    <property type="evidence" value="ECO:0007669"/>
    <property type="project" value="TreeGrafter"/>
</dbReference>
<keyword evidence="8" id="KW-1185">Reference proteome</keyword>
<evidence type="ECO:0000256" key="1">
    <source>
        <dbReference type="ARBA" id="ARBA00004604"/>
    </source>
</evidence>
<feature type="compositionally biased region" description="Basic and acidic residues" evidence="6">
    <location>
        <begin position="190"/>
        <end position="203"/>
    </location>
</feature>
<dbReference type="EMBL" id="OU892281">
    <property type="protein sequence ID" value="CAH1130606.1"/>
    <property type="molecule type" value="Genomic_DNA"/>
</dbReference>
<dbReference type="GO" id="GO:0000447">
    <property type="term" value="P:endonucleolytic cleavage in ITS1 to separate SSU-rRNA from 5.8S rRNA and LSU-rRNA from tricistronic rRNA transcript (SSU-rRNA, 5.8S rRNA, LSU-rRNA)"/>
    <property type="evidence" value="ECO:0007669"/>
    <property type="project" value="TreeGrafter"/>
</dbReference>
<dbReference type="GO" id="GO:0003723">
    <property type="term" value="F:RNA binding"/>
    <property type="evidence" value="ECO:0007669"/>
    <property type="project" value="UniProtKB-KW"/>
</dbReference>
<dbReference type="PANTHER" id="PTHR12311">
    <property type="entry name" value="ACTIVATOR OF BASAL TRANSCRIPTION 1"/>
    <property type="match status" value="1"/>
</dbReference>
<evidence type="ECO:0000313" key="7">
    <source>
        <dbReference type="EMBL" id="CAH1130606.1"/>
    </source>
</evidence>
<evidence type="ECO:0000256" key="5">
    <source>
        <dbReference type="ARBA" id="ARBA00023242"/>
    </source>
</evidence>
<evidence type="ECO:0000256" key="3">
    <source>
        <dbReference type="ARBA" id="ARBA00020737"/>
    </source>
</evidence>
<dbReference type="InterPro" id="IPR034353">
    <property type="entry name" value="ABT1/ESF2_RRM"/>
</dbReference>
<keyword evidence="5" id="KW-0539">Nucleus</keyword>
<dbReference type="SUPFAM" id="SSF54928">
    <property type="entry name" value="RNA-binding domain, RBD"/>
    <property type="match status" value="1"/>
</dbReference>